<sequence length="113" mass="12552">MAKTFSSSLFPWGTASFSGPYGSSWPSPCWAETSLLLLCGLLFLYEAFTTTTQARTYQPRPHPHTPALCHYQIFACFPMFACFCPVFFFSFFLLGGGFLSHQPCKRSAVGSIP</sequence>
<feature type="transmembrane region" description="Helical" evidence="1">
    <location>
        <begin position="69"/>
        <end position="93"/>
    </location>
</feature>
<name>A0A3N4KQP1_9PEZI</name>
<dbReference type="InParanoid" id="A0A3N4KQP1"/>
<reference evidence="2 3" key="1">
    <citation type="journal article" date="2018" name="Nat. Ecol. Evol.">
        <title>Pezizomycetes genomes reveal the molecular basis of ectomycorrhizal truffle lifestyle.</title>
        <authorList>
            <person name="Murat C."/>
            <person name="Payen T."/>
            <person name="Noel B."/>
            <person name="Kuo A."/>
            <person name="Morin E."/>
            <person name="Chen J."/>
            <person name="Kohler A."/>
            <person name="Krizsan K."/>
            <person name="Balestrini R."/>
            <person name="Da Silva C."/>
            <person name="Montanini B."/>
            <person name="Hainaut M."/>
            <person name="Levati E."/>
            <person name="Barry K.W."/>
            <person name="Belfiori B."/>
            <person name="Cichocki N."/>
            <person name="Clum A."/>
            <person name="Dockter R.B."/>
            <person name="Fauchery L."/>
            <person name="Guy J."/>
            <person name="Iotti M."/>
            <person name="Le Tacon F."/>
            <person name="Lindquist E.A."/>
            <person name="Lipzen A."/>
            <person name="Malagnac F."/>
            <person name="Mello A."/>
            <person name="Molinier V."/>
            <person name="Miyauchi S."/>
            <person name="Poulain J."/>
            <person name="Riccioni C."/>
            <person name="Rubini A."/>
            <person name="Sitrit Y."/>
            <person name="Splivallo R."/>
            <person name="Traeger S."/>
            <person name="Wang M."/>
            <person name="Zifcakova L."/>
            <person name="Wipf D."/>
            <person name="Zambonelli A."/>
            <person name="Paolocci F."/>
            <person name="Nowrousian M."/>
            <person name="Ottonello S."/>
            <person name="Baldrian P."/>
            <person name="Spatafora J.W."/>
            <person name="Henrissat B."/>
            <person name="Nagy L.G."/>
            <person name="Aury J.M."/>
            <person name="Wincker P."/>
            <person name="Grigoriev I.V."/>
            <person name="Bonfante P."/>
            <person name="Martin F.M."/>
        </authorList>
    </citation>
    <scope>NUCLEOTIDE SEQUENCE [LARGE SCALE GENOMIC DNA]</scope>
    <source>
        <strain evidence="2 3">CCBAS932</strain>
    </source>
</reference>
<dbReference type="Proteomes" id="UP000277580">
    <property type="component" value="Unassembled WGS sequence"/>
</dbReference>
<accession>A0A3N4KQP1</accession>
<proteinExistence type="predicted"/>
<dbReference type="EMBL" id="ML119134">
    <property type="protein sequence ID" value="RPB11642.1"/>
    <property type="molecule type" value="Genomic_DNA"/>
</dbReference>
<organism evidence="2 3">
    <name type="scientific">Morchella conica CCBAS932</name>
    <dbReference type="NCBI Taxonomy" id="1392247"/>
    <lineage>
        <taxon>Eukaryota</taxon>
        <taxon>Fungi</taxon>
        <taxon>Dikarya</taxon>
        <taxon>Ascomycota</taxon>
        <taxon>Pezizomycotina</taxon>
        <taxon>Pezizomycetes</taxon>
        <taxon>Pezizales</taxon>
        <taxon>Morchellaceae</taxon>
        <taxon>Morchella</taxon>
    </lineage>
</organism>
<protein>
    <submittedName>
        <fullName evidence="2">Uncharacterized protein</fullName>
    </submittedName>
</protein>
<evidence type="ECO:0000256" key="1">
    <source>
        <dbReference type="SAM" id="Phobius"/>
    </source>
</evidence>
<dbReference type="AlphaFoldDB" id="A0A3N4KQP1"/>
<keyword evidence="1" id="KW-0472">Membrane</keyword>
<evidence type="ECO:0000313" key="3">
    <source>
        <dbReference type="Proteomes" id="UP000277580"/>
    </source>
</evidence>
<gene>
    <name evidence="2" type="ORF">P167DRAFT_210798</name>
</gene>
<evidence type="ECO:0000313" key="2">
    <source>
        <dbReference type="EMBL" id="RPB11642.1"/>
    </source>
</evidence>
<keyword evidence="1" id="KW-1133">Transmembrane helix</keyword>
<keyword evidence="3" id="KW-1185">Reference proteome</keyword>
<keyword evidence="1" id="KW-0812">Transmembrane</keyword>
<feature type="transmembrane region" description="Helical" evidence="1">
    <location>
        <begin position="30"/>
        <end position="48"/>
    </location>
</feature>